<evidence type="ECO:0008006" key="3">
    <source>
        <dbReference type="Google" id="ProtNLM"/>
    </source>
</evidence>
<dbReference type="InParanoid" id="A0A517SJP5"/>
<dbReference type="InterPro" id="IPR009367">
    <property type="entry name" value="Elm1-like"/>
</dbReference>
<evidence type="ECO:0000313" key="2">
    <source>
        <dbReference type="Proteomes" id="UP000315700"/>
    </source>
</evidence>
<organism evidence="1 2">
    <name type="scientific">Caulifigura coniformis</name>
    <dbReference type="NCBI Taxonomy" id="2527983"/>
    <lineage>
        <taxon>Bacteria</taxon>
        <taxon>Pseudomonadati</taxon>
        <taxon>Planctomycetota</taxon>
        <taxon>Planctomycetia</taxon>
        <taxon>Planctomycetales</taxon>
        <taxon>Planctomycetaceae</taxon>
        <taxon>Caulifigura</taxon>
    </lineage>
</organism>
<dbReference type="Proteomes" id="UP000315700">
    <property type="component" value="Chromosome"/>
</dbReference>
<protein>
    <recommendedName>
        <fullName evidence="3">Nucleoside-diphosphate sugar epimerase</fullName>
    </recommendedName>
</protein>
<gene>
    <name evidence="1" type="ORF">Pan44_44020</name>
</gene>
<dbReference type="OrthoDB" id="1865at2"/>
<dbReference type="EMBL" id="CP036271">
    <property type="protein sequence ID" value="QDT56349.1"/>
    <property type="molecule type" value="Genomic_DNA"/>
</dbReference>
<dbReference type="AlphaFoldDB" id="A0A517SJP5"/>
<name>A0A517SJP5_9PLAN</name>
<evidence type="ECO:0000313" key="1">
    <source>
        <dbReference type="EMBL" id="QDT56349.1"/>
    </source>
</evidence>
<keyword evidence="2" id="KW-1185">Reference proteome</keyword>
<dbReference type="RefSeq" id="WP_145033717.1">
    <property type="nucleotide sequence ID" value="NZ_CP036271.1"/>
</dbReference>
<reference evidence="1 2" key="1">
    <citation type="submission" date="2019-02" db="EMBL/GenBank/DDBJ databases">
        <title>Deep-cultivation of Planctomycetes and their phenomic and genomic characterization uncovers novel biology.</title>
        <authorList>
            <person name="Wiegand S."/>
            <person name="Jogler M."/>
            <person name="Boedeker C."/>
            <person name="Pinto D."/>
            <person name="Vollmers J."/>
            <person name="Rivas-Marin E."/>
            <person name="Kohn T."/>
            <person name="Peeters S.H."/>
            <person name="Heuer A."/>
            <person name="Rast P."/>
            <person name="Oberbeckmann S."/>
            <person name="Bunk B."/>
            <person name="Jeske O."/>
            <person name="Meyerdierks A."/>
            <person name="Storesund J.E."/>
            <person name="Kallscheuer N."/>
            <person name="Luecker S."/>
            <person name="Lage O.M."/>
            <person name="Pohl T."/>
            <person name="Merkel B.J."/>
            <person name="Hornburger P."/>
            <person name="Mueller R.-W."/>
            <person name="Bruemmer F."/>
            <person name="Labrenz M."/>
            <person name="Spormann A.M."/>
            <person name="Op den Camp H."/>
            <person name="Overmann J."/>
            <person name="Amann R."/>
            <person name="Jetten M.S.M."/>
            <person name="Mascher T."/>
            <person name="Medema M.H."/>
            <person name="Devos D.P."/>
            <person name="Kaster A.-K."/>
            <person name="Ovreas L."/>
            <person name="Rohde M."/>
            <person name="Galperin M.Y."/>
            <person name="Jogler C."/>
        </authorList>
    </citation>
    <scope>NUCLEOTIDE SEQUENCE [LARGE SCALE GENOMIC DNA]</scope>
    <source>
        <strain evidence="1 2">Pan44</strain>
    </source>
</reference>
<dbReference type="KEGG" id="ccos:Pan44_44020"/>
<dbReference type="Pfam" id="PF06258">
    <property type="entry name" value="Mito_fiss_Elm1"/>
    <property type="match status" value="1"/>
</dbReference>
<accession>A0A517SJP5</accession>
<proteinExistence type="predicted"/>
<sequence length="318" mass="34369">MRPPLVVWQFTDGKPGHESQTRGLIAALKRRSEVHAYRLPVSDCRCGITSLLRRRHPCQGDYPPPDLILACGRTTHFAALAARRACGGALVSLMKPPLPSRLYDLCLIPEHDGVPASDNVLLTQGVLNPVVKQPESPARVGRGLILIGGPSAHHDWPGASLIPRIVSIVEKDAARRWTLTTSRRTPAEFVEQLQTTLSPPSAAEESPLKIVPAEETPPGWVAEQLANSDAAVVTEDSVSMVYESLTAGVAVSLIAMPRRGRSRVTAGVEKLLSQRFVRPVEEFLTTGAFQTAGHILAEADRCADTLLSRCLQRAARAA</sequence>